<gene>
    <name evidence="2" type="ORF">MSAN_02270700</name>
</gene>
<dbReference type="CDD" id="cd00882">
    <property type="entry name" value="Ras_like_GTPase"/>
    <property type="match status" value="2"/>
</dbReference>
<organism evidence="2 3">
    <name type="scientific">Mycena sanguinolenta</name>
    <dbReference type="NCBI Taxonomy" id="230812"/>
    <lineage>
        <taxon>Eukaryota</taxon>
        <taxon>Fungi</taxon>
        <taxon>Dikarya</taxon>
        <taxon>Basidiomycota</taxon>
        <taxon>Agaricomycotina</taxon>
        <taxon>Agaricomycetes</taxon>
        <taxon>Agaricomycetidae</taxon>
        <taxon>Agaricales</taxon>
        <taxon>Marasmiineae</taxon>
        <taxon>Mycenaceae</taxon>
        <taxon>Mycena</taxon>
    </lineage>
</organism>
<evidence type="ECO:0000313" key="3">
    <source>
        <dbReference type="Proteomes" id="UP000623467"/>
    </source>
</evidence>
<keyword evidence="3" id="KW-1185">Reference proteome</keyword>
<dbReference type="AlphaFoldDB" id="A0A8H6XAW0"/>
<accession>A0A8H6XAW0</accession>
<dbReference type="Pfam" id="PF01926">
    <property type="entry name" value="MMR_HSR1"/>
    <property type="match status" value="1"/>
</dbReference>
<proteinExistence type="predicted"/>
<dbReference type="GO" id="GO:0005525">
    <property type="term" value="F:GTP binding"/>
    <property type="evidence" value="ECO:0007669"/>
    <property type="project" value="InterPro"/>
</dbReference>
<protein>
    <submittedName>
        <fullName evidence="2">G domain-containing protein</fullName>
    </submittedName>
</protein>
<name>A0A8H6XAW0_9AGAR</name>
<dbReference type="EMBL" id="JACAZH010000035">
    <property type="protein sequence ID" value="KAF7337186.1"/>
    <property type="molecule type" value="Genomic_DNA"/>
</dbReference>
<dbReference type="InterPro" id="IPR027417">
    <property type="entry name" value="P-loop_NTPase"/>
</dbReference>
<dbReference type="Gene3D" id="3.40.50.300">
    <property type="entry name" value="P-loop containing nucleotide triphosphate hydrolases"/>
    <property type="match status" value="2"/>
</dbReference>
<dbReference type="Proteomes" id="UP000623467">
    <property type="component" value="Unassembled WGS sequence"/>
</dbReference>
<dbReference type="SUPFAM" id="SSF52540">
    <property type="entry name" value="P-loop containing nucleoside triphosphate hydrolases"/>
    <property type="match status" value="2"/>
</dbReference>
<feature type="domain" description="G" evidence="1">
    <location>
        <begin position="207"/>
        <end position="265"/>
    </location>
</feature>
<evidence type="ECO:0000259" key="1">
    <source>
        <dbReference type="Pfam" id="PF01926"/>
    </source>
</evidence>
<evidence type="ECO:0000313" key="2">
    <source>
        <dbReference type="EMBL" id="KAF7337186.1"/>
    </source>
</evidence>
<comment type="caution">
    <text evidence="2">The sequence shown here is derived from an EMBL/GenBank/DDBJ whole genome shotgun (WGS) entry which is preliminary data.</text>
</comment>
<reference evidence="2" key="1">
    <citation type="submission" date="2020-05" db="EMBL/GenBank/DDBJ databases">
        <title>Mycena genomes resolve the evolution of fungal bioluminescence.</title>
        <authorList>
            <person name="Tsai I.J."/>
        </authorList>
    </citation>
    <scope>NUCLEOTIDE SEQUENCE</scope>
    <source>
        <strain evidence="2">160909Yilan</strain>
    </source>
</reference>
<dbReference type="InterPro" id="IPR006073">
    <property type="entry name" value="GTP-bd"/>
</dbReference>
<sequence length="489" mass="54722">MASAEDPKIIAVLGSTRTGKSSFIRLVTAGDHPTDWGRNAEPYTSEIGYTEYMDANFGQLTFMDTPAFDDSTEGMSEILQRIGSDLHQEYGEGKRLSGVIYMYNIATTVSGINLRNIRILERLVAHDCLKNVVIITTMWDTVHRRRGERREAELRSNENLFKLMIDAGAQMIRHDSGLESARKIVKAVLRVQPPMTSEDTERVAAMIAVLGATGTGKSSFIRLVTGDDTVCIGHSLQSDTSEIVYTSSVNDDNRQLTFMDTPGFNDSEGLSDIDILRMIGNDLYHAYGENKLLHGVIYMYNIANTRVGGMNLRNIRLLEKLVGPKCLMNVVLVTTMWETVRLSDGERREAELRSNDKLFKPFIDAGAQMIRHDSGQKSARRIIEAVLKNEPKPLLVQTELMEGAVLGQTSAGKELVIELDRGDGFDTRGLKLFEEALQNAEDAGDRVLVRSIGKEMAELKRRMQSRAENRKKLAKDRFVPNLFGLRMHT</sequence>
<dbReference type="OrthoDB" id="8954335at2759"/>